<feature type="transmembrane region" description="Helical" evidence="10">
    <location>
        <begin position="83"/>
        <end position="103"/>
    </location>
</feature>
<evidence type="ECO:0000256" key="4">
    <source>
        <dbReference type="ARBA" id="ARBA00022597"/>
    </source>
</evidence>
<accession>A0A1Y1VAI8</accession>
<evidence type="ECO:0000256" key="7">
    <source>
        <dbReference type="ARBA" id="ARBA00022989"/>
    </source>
</evidence>
<dbReference type="STRING" id="1754191.A0A1Y1VAI8"/>
<feature type="transmembrane region" description="Helical" evidence="10">
    <location>
        <begin position="139"/>
        <end position="158"/>
    </location>
</feature>
<sequence length="341" mass="38097">MAPAILKYLELPFCVLGIYGCYLTWGILQEGVSTVSYPSIKTGEMGRFKYFIFLNLIQSIITSIVACIYLISKGEKISIPNKGLISSYFIVALIQSVASQFGYKSLKYINYPTMILGKSCKLVPVVVMNFLLYKKKYPWNKYVTVVLVTIGVSLFTLLQPAKAGAAEKTNSVFGIVLLLINLILDGTTNSTQDKIFSKYKITSSQMMLWMNVFSSIIMTIYLIAIHPLGNHELVNAIGFVAERPEIIKHIILFGLCGAVGQVFIFYVLGNFGSIVLVTITVTRKMLSIVMSVVWYNHKLVLGQWVAVATVFAGIILDTVVGIQQKRKKQEEKKLNKKNKKN</sequence>
<dbReference type="Pfam" id="PF08449">
    <property type="entry name" value="UAA"/>
    <property type="match status" value="1"/>
</dbReference>
<dbReference type="InterPro" id="IPR037185">
    <property type="entry name" value="EmrE-like"/>
</dbReference>
<evidence type="ECO:0000256" key="2">
    <source>
        <dbReference type="ARBA" id="ARBA00010694"/>
    </source>
</evidence>
<dbReference type="SUPFAM" id="SSF103481">
    <property type="entry name" value="Multidrug resistance efflux transporter EmrE"/>
    <property type="match status" value="1"/>
</dbReference>
<evidence type="ECO:0000256" key="9">
    <source>
        <dbReference type="ARBA" id="ARBA00041103"/>
    </source>
</evidence>
<protein>
    <recommendedName>
        <fullName evidence="9">UDP-galactose transporter homolog 1</fullName>
    </recommendedName>
</protein>
<comment type="caution">
    <text evidence="11">The sequence shown here is derived from an EMBL/GenBank/DDBJ whole genome shotgun (WGS) entry which is preliminary data.</text>
</comment>
<dbReference type="PROSITE" id="PS51257">
    <property type="entry name" value="PROKAR_LIPOPROTEIN"/>
    <property type="match status" value="1"/>
</dbReference>
<evidence type="ECO:0000256" key="6">
    <source>
        <dbReference type="ARBA" id="ARBA00022824"/>
    </source>
</evidence>
<feature type="transmembrane region" description="Helical" evidence="10">
    <location>
        <begin position="301"/>
        <end position="322"/>
    </location>
</feature>
<feature type="transmembrane region" description="Helical" evidence="10">
    <location>
        <begin position="275"/>
        <end position="295"/>
    </location>
</feature>
<gene>
    <name evidence="11" type="ORF">BCR36DRAFT_583807</name>
</gene>
<evidence type="ECO:0000313" key="12">
    <source>
        <dbReference type="Proteomes" id="UP000193719"/>
    </source>
</evidence>
<comment type="subcellular location">
    <subcellularLocation>
        <location evidence="1">Endoplasmic reticulum membrane</location>
        <topology evidence="1">Multi-pass membrane protein</topology>
    </subcellularLocation>
</comment>
<dbReference type="GO" id="GO:0005789">
    <property type="term" value="C:endoplasmic reticulum membrane"/>
    <property type="evidence" value="ECO:0007669"/>
    <property type="project" value="UniProtKB-SubCell"/>
</dbReference>
<keyword evidence="7 10" id="KW-1133">Transmembrane helix</keyword>
<proteinExistence type="inferred from homology"/>
<keyword evidence="4" id="KW-0762">Sugar transport</keyword>
<dbReference type="GO" id="GO:0120112">
    <property type="term" value="P:UDP-glucose transmembrane transport into endoplasmic reticulum"/>
    <property type="evidence" value="ECO:0007669"/>
    <property type="project" value="EnsemblFungi"/>
</dbReference>
<keyword evidence="12" id="KW-1185">Reference proteome</keyword>
<keyword evidence="3" id="KW-0813">Transport</keyword>
<dbReference type="AlphaFoldDB" id="A0A1Y1VAI8"/>
<name>A0A1Y1VAI8_9FUNG</name>
<reference evidence="11 12" key="2">
    <citation type="submission" date="2016-08" db="EMBL/GenBank/DDBJ databases">
        <title>Pervasive Adenine N6-methylation of Active Genes in Fungi.</title>
        <authorList>
            <consortium name="DOE Joint Genome Institute"/>
            <person name="Mondo S.J."/>
            <person name="Dannebaum R.O."/>
            <person name="Kuo R.C."/>
            <person name="Labutti K."/>
            <person name="Haridas S."/>
            <person name="Kuo A."/>
            <person name="Salamov A."/>
            <person name="Ahrendt S.R."/>
            <person name="Lipzen A."/>
            <person name="Sullivan W."/>
            <person name="Andreopoulos W.B."/>
            <person name="Clum A."/>
            <person name="Lindquist E."/>
            <person name="Daum C."/>
            <person name="Ramamoorthy G.K."/>
            <person name="Gryganskyi A."/>
            <person name="Culley D."/>
            <person name="Magnuson J.K."/>
            <person name="James T.Y."/>
            <person name="O'Malley M.A."/>
            <person name="Stajich J.E."/>
            <person name="Spatafora J.W."/>
            <person name="Visel A."/>
            <person name="Grigoriev I.V."/>
        </authorList>
    </citation>
    <scope>NUCLEOTIDE SEQUENCE [LARGE SCALE GENOMIC DNA]</scope>
    <source>
        <strain evidence="12">finn</strain>
    </source>
</reference>
<feature type="transmembrane region" description="Helical" evidence="10">
    <location>
        <begin position="9"/>
        <end position="28"/>
    </location>
</feature>
<dbReference type="EMBL" id="MCFH01000023">
    <property type="protein sequence ID" value="ORX49754.1"/>
    <property type="molecule type" value="Genomic_DNA"/>
</dbReference>
<evidence type="ECO:0000313" key="11">
    <source>
        <dbReference type="EMBL" id="ORX49754.1"/>
    </source>
</evidence>
<feature type="transmembrane region" description="Helical" evidence="10">
    <location>
        <begin position="208"/>
        <end position="226"/>
    </location>
</feature>
<evidence type="ECO:0000256" key="10">
    <source>
        <dbReference type="SAM" id="Phobius"/>
    </source>
</evidence>
<dbReference type="InterPro" id="IPR013657">
    <property type="entry name" value="SCL35B1-4/HUT1"/>
</dbReference>
<dbReference type="GO" id="GO:0000139">
    <property type="term" value="C:Golgi membrane"/>
    <property type="evidence" value="ECO:0007669"/>
    <property type="project" value="TreeGrafter"/>
</dbReference>
<reference evidence="11 12" key="1">
    <citation type="submission" date="2016-08" db="EMBL/GenBank/DDBJ databases">
        <title>Genomes of anaerobic fungi encode conserved fungal cellulosomes for biomass hydrolysis.</title>
        <authorList>
            <consortium name="DOE Joint Genome Institute"/>
            <person name="Haitjema C.H."/>
            <person name="Gilmore S.P."/>
            <person name="Henske J.K."/>
            <person name="Solomon K.V."/>
            <person name="De Groot R."/>
            <person name="Kuo A."/>
            <person name="Mondo S.J."/>
            <person name="Salamov A.A."/>
            <person name="Labutti K."/>
            <person name="Zhao Z."/>
            <person name="Chiniquy J."/>
            <person name="Barry K."/>
            <person name="Brewer H.M."/>
            <person name="Purvine S.O."/>
            <person name="Wright A.T."/>
            <person name="Boxma B."/>
            <person name="Van Alen T."/>
            <person name="Hackstein J.H."/>
            <person name="Baker S.E."/>
            <person name="Grigoriev I.V."/>
            <person name="O'Malley M.A."/>
        </authorList>
    </citation>
    <scope>NUCLEOTIDE SEQUENCE [LARGE SCALE GENOMIC DNA]</scope>
    <source>
        <strain evidence="12">finn</strain>
    </source>
</reference>
<feature type="transmembrane region" description="Helical" evidence="10">
    <location>
        <begin position="170"/>
        <end position="187"/>
    </location>
</feature>
<dbReference type="OrthoDB" id="1601at2759"/>
<evidence type="ECO:0000256" key="1">
    <source>
        <dbReference type="ARBA" id="ARBA00004477"/>
    </source>
</evidence>
<feature type="transmembrane region" description="Helical" evidence="10">
    <location>
        <begin position="246"/>
        <end position="268"/>
    </location>
</feature>
<evidence type="ECO:0000256" key="3">
    <source>
        <dbReference type="ARBA" id="ARBA00022448"/>
    </source>
</evidence>
<feature type="transmembrane region" description="Helical" evidence="10">
    <location>
        <begin position="109"/>
        <end position="132"/>
    </location>
</feature>
<dbReference type="PANTHER" id="PTHR10778">
    <property type="entry name" value="SOLUTE CARRIER FAMILY 35 MEMBER B"/>
    <property type="match status" value="1"/>
</dbReference>
<dbReference type="Proteomes" id="UP000193719">
    <property type="component" value="Unassembled WGS sequence"/>
</dbReference>
<evidence type="ECO:0000256" key="8">
    <source>
        <dbReference type="ARBA" id="ARBA00023136"/>
    </source>
</evidence>
<dbReference type="PANTHER" id="PTHR10778:SF10">
    <property type="entry name" value="SOLUTE CARRIER FAMILY 35 MEMBER B1"/>
    <property type="match status" value="1"/>
</dbReference>
<evidence type="ECO:0000256" key="5">
    <source>
        <dbReference type="ARBA" id="ARBA00022692"/>
    </source>
</evidence>
<keyword evidence="6" id="KW-0256">Endoplasmic reticulum</keyword>
<keyword evidence="5 10" id="KW-0812">Transmembrane</keyword>
<dbReference type="GO" id="GO:0005459">
    <property type="term" value="F:UDP-galactose transmembrane transporter activity"/>
    <property type="evidence" value="ECO:0007669"/>
    <property type="project" value="EnsemblFungi"/>
</dbReference>
<organism evidence="11 12">
    <name type="scientific">Piromyces finnis</name>
    <dbReference type="NCBI Taxonomy" id="1754191"/>
    <lineage>
        <taxon>Eukaryota</taxon>
        <taxon>Fungi</taxon>
        <taxon>Fungi incertae sedis</taxon>
        <taxon>Chytridiomycota</taxon>
        <taxon>Chytridiomycota incertae sedis</taxon>
        <taxon>Neocallimastigomycetes</taxon>
        <taxon>Neocallimastigales</taxon>
        <taxon>Neocallimastigaceae</taxon>
        <taxon>Piromyces</taxon>
    </lineage>
</organism>
<keyword evidence="8 10" id="KW-0472">Membrane</keyword>
<feature type="transmembrane region" description="Helical" evidence="10">
    <location>
        <begin position="48"/>
        <end position="71"/>
    </location>
</feature>
<comment type="similarity">
    <text evidence="2">Belongs to the nucleotide-sugar transporter family. SLC35B subfamily.</text>
</comment>
<dbReference type="GO" id="GO:0005460">
    <property type="term" value="F:UDP-glucose transmembrane transporter activity"/>
    <property type="evidence" value="ECO:0007669"/>
    <property type="project" value="TreeGrafter"/>
</dbReference>